<dbReference type="GO" id="GO:0008270">
    <property type="term" value="F:zinc ion binding"/>
    <property type="evidence" value="ECO:0007669"/>
    <property type="project" value="UniProtKB-KW"/>
</dbReference>
<dbReference type="GO" id="GO:0015940">
    <property type="term" value="P:pantothenate biosynthetic process"/>
    <property type="evidence" value="ECO:0007669"/>
    <property type="project" value="UniProtKB-ARBA"/>
</dbReference>
<evidence type="ECO:0000256" key="7">
    <source>
        <dbReference type="ARBA" id="ARBA00022771"/>
    </source>
</evidence>
<proteinExistence type="inferred from homology"/>
<dbReference type="Gene3D" id="1.10.472.10">
    <property type="entry name" value="Cyclin-like"/>
    <property type="match status" value="2"/>
</dbReference>
<dbReference type="HAMAP" id="MF_00198">
    <property type="entry name" value="Spermidine_synth"/>
    <property type="match status" value="1"/>
</dbReference>
<dbReference type="InterPro" id="IPR036915">
    <property type="entry name" value="Cyclin-like_sf"/>
</dbReference>
<keyword evidence="8" id="KW-0862">Zinc</keyword>
<dbReference type="PROSITE" id="PS51006">
    <property type="entry name" value="PABS_2"/>
    <property type="match status" value="1"/>
</dbReference>
<evidence type="ECO:0000256" key="6">
    <source>
        <dbReference type="ARBA" id="ARBA00022723"/>
    </source>
</evidence>
<feature type="region of interest" description="Disordered" evidence="26">
    <location>
        <begin position="533"/>
        <end position="555"/>
    </location>
</feature>
<dbReference type="Pfam" id="PF01564">
    <property type="entry name" value="Spermine_synth"/>
    <property type="match status" value="1"/>
</dbReference>
<keyword evidence="7 24" id="KW-0863">Zinc-finger</keyword>
<dbReference type="InterPro" id="IPR029063">
    <property type="entry name" value="SAM-dependent_MTases_sf"/>
</dbReference>
<evidence type="ECO:0000256" key="14">
    <source>
        <dbReference type="ARBA" id="ARBA00023163"/>
    </source>
</evidence>
<evidence type="ECO:0000256" key="1">
    <source>
        <dbReference type="ARBA" id="ARBA00004123"/>
    </source>
</evidence>
<dbReference type="SMART" id="SM00385">
    <property type="entry name" value="CYCLIN"/>
    <property type="match status" value="2"/>
</dbReference>
<organism evidence="29 30">
    <name type="scientific">Ceratobasidium theobromae</name>
    <dbReference type="NCBI Taxonomy" id="1582974"/>
    <lineage>
        <taxon>Eukaryota</taxon>
        <taxon>Fungi</taxon>
        <taxon>Dikarya</taxon>
        <taxon>Basidiomycota</taxon>
        <taxon>Agaricomycotina</taxon>
        <taxon>Agaricomycetes</taxon>
        <taxon>Cantharellales</taxon>
        <taxon>Ceratobasidiaceae</taxon>
        <taxon>Ceratobasidium</taxon>
    </lineage>
</organism>
<dbReference type="FunFam" id="2.30.140.10:FF:000001">
    <property type="entry name" value="SPE3p Spermidine synthase"/>
    <property type="match status" value="1"/>
</dbReference>
<comment type="similarity">
    <text evidence="3">Belongs to the TFIIB family.</text>
</comment>
<dbReference type="OrthoDB" id="10059875at2759"/>
<keyword evidence="14" id="KW-0804">Transcription</keyword>
<dbReference type="FunFam" id="1.10.472.10:FF:000007">
    <property type="entry name" value="Transcription factor IIIB 90 kDa subunit"/>
    <property type="match status" value="1"/>
</dbReference>
<evidence type="ECO:0000259" key="27">
    <source>
        <dbReference type="PROSITE" id="PS51006"/>
    </source>
</evidence>
<accession>A0A5N5QGF8</accession>
<keyword evidence="13" id="KW-0010">Activator</keyword>
<dbReference type="GO" id="GO:0005634">
    <property type="term" value="C:nucleus"/>
    <property type="evidence" value="ECO:0007669"/>
    <property type="project" value="UniProtKB-SubCell"/>
</dbReference>
<dbReference type="NCBIfam" id="NF002010">
    <property type="entry name" value="PRK00811.1"/>
    <property type="match status" value="1"/>
</dbReference>
<dbReference type="SUPFAM" id="SSF57783">
    <property type="entry name" value="Zinc beta-ribbon"/>
    <property type="match status" value="1"/>
</dbReference>
<keyword evidence="11" id="KW-0805">Transcription regulation</keyword>
<dbReference type="SUPFAM" id="SSF55347">
    <property type="entry name" value="Glyceraldehyde-3-phosphate dehydrogenase-like, C-terminal domain"/>
    <property type="match status" value="1"/>
</dbReference>
<dbReference type="GO" id="GO:0006384">
    <property type="term" value="P:transcription initiation at RNA polymerase III promoter"/>
    <property type="evidence" value="ECO:0007669"/>
    <property type="project" value="UniProtKB-ARBA"/>
</dbReference>
<dbReference type="Pfam" id="PF08271">
    <property type="entry name" value="Zn_Ribbon_TF"/>
    <property type="match status" value="1"/>
</dbReference>
<dbReference type="SUPFAM" id="SSF51735">
    <property type="entry name" value="NAD(P)-binding Rossmann-fold domains"/>
    <property type="match status" value="1"/>
</dbReference>
<dbReference type="InterPro" id="IPR032095">
    <property type="entry name" value="Sacchrp_dh-like_C"/>
</dbReference>
<feature type="compositionally biased region" description="Acidic residues" evidence="26">
    <location>
        <begin position="592"/>
        <end position="611"/>
    </location>
</feature>
<dbReference type="PANTHER" id="PTHR11133:SF22">
    <property type="entry name" value="ALPHA-AMINOADIPIC SEMIALDEHYDE SYNTHASE, MITOCHONDRIAL"/>
    <property type="match status" value="1"/>
</dbReference>
<keyword evidence="10" id="KW-0560">Oxidoreductase</keyword>
<evidence type="ECO:0000256" key="3">
    <source>
        <dbReference type="ARBA" id="ARBA00010857"/>
    </source>
</evidence>
<dbReference type="CDD" id="cd20554">
    <property type="entry name" value="CYCLIN_TFIIIB90_rpt2"/>
    <property type="match status" value="1"/>
</dbReference>
<dbReference type="EMBL" id="SSOP01000163">
    <property type="protein sequence ID" value="KAB5590536.1"/>
    <property type="molecule type" value="Genomic_DNA"/>
</dbReference>
<feature type="region of interest" description="Disordered" evidence="26">
    <location>
        <begin position="295"/>
        <end position="370"/>
    </location>
</feature>
<dbReference type="InterPro" id="IPR051168">
    <property type="entry name" value="AASS"/>
</dbReference>
<reference evidence="29 30" key="1">
    <citation type="journal article" date="2019" name="Fungal Biol. Biotechnol.">
        <title>Draft genome sequence of fastidious pathogen Ceratobasidium theobromae, which causes vascular-streak dieback in Theobroma cacao.</title>
        <authorList>
            <person name="Ali S.S."/>
            <person name="Asman A."/>
            <person name="Shao J."/>
            <person name="Firmansyah A.P."/>
            <person name="Susilo A.W."/>
            <person name="Rosmana A."/>
            <person name="McMahon P."/>
            <person name="Junaid M."/>
            <person name="Guest D."/>
            <person name="Kheng T.Y."/>
            <person name="Meinhardt L.W."/>
            <person name="Bailey B.A."/>
        </authorList>
    </citation>
    <scope>NUCLEOTIDE SEQUENCE [LARGE SCALE GENOMIC DNA]</scope>
    <source>
        <strain evidence="29 30">CT2</strain>
    </source>
</reference>
<dbReference type="Gene3D" id="1.10.1870.10">
    <property type="entry name" value="Domain 3, Saccharopine reductase"/>
    <property type="match status" value="1"/>
</dbReference>
<dbReference type="Pfam" id="PF16653">
    <property type="entry name" value="Sacchrp_dh_C"/>
    <property type="match status" value="1"/>
</dbReference>
<dbReference type="GO" id="GO:0017025">
    <property type="term" value="F:TBP-class protein binding"/>
    <property type="evidence" value="ECO:0007669"/>
    <property type="project" value="InterPro"/>
</dbReference>
<dbReference type="GO" id="GO:0000126">
    <property type="term" value="C:transcription factor TFIIIB complex"/>
    <property type="evidence" value="ECO:0007669"/>
    <property type="project" value="UniProtKB-ARBA"/>
</dbReference>
<dbReference type="CDD" id="cd20553">
    <property type="entry name" value="CYCLIN_TFIIIB90_rpt1"/>
    <property type="match status" value="1"/>
</dbReference>
<dbReference type="InterPro" id="IPR013137">
    <property type="entry name" value="Znf_TFIIB"/>
</dbReference>
<dbReference type="FunFam" id="1.10.1870.10:FF:000002">
    <property type="entry name" value="Saccharopine dehydrogenase Lys9"/>
    <property type="match status" value="1"/>
</dbReference>
<dbReference type="Gene3D" id="1.20.5.650">
    <property type="entry name" value="Single helix bin"/>
    <property type="match status" value="1"/>
</dbReference>
<evidence type="ECO:0000256" key="11">
    <source>
        <dbReference type="ARBA" id="ARBA00023015"/>
    </source>
</evidence>
<dbReference type="InterPro" id="IPR011665">
    <property type="entry name" value="BRF1_TBP-bd_dom"/>
</dbReference>
<feature type="compositionally biased region" description="Polar residues" evidence="26">
    <location>
        <begin position="539"/>
        <end position="549"/>
    </location>
</feature>
<gene>
    <name evidence="29" type="ORF">CTheo_6035</name>
</gene>
<dbReference type="Pfam" id="PF07741">
    <property type="entry name" value="BRF1"/>
    <property type="match status" value="1"/>
</dbReference>
<dbReference type="Proteomes" id="UP000383932">
    <property type="component" value="Unassembled WGS sequence"/>
</dbReference>
<evidence type="ECO:0000256" key="13">
    <source>
        <dbReference type="ARBA" id="ARBA00023159"/>
    </source>
</evidence>
<comment type="caution">
    <text evidence="29">The sequence shown here is derived from an EMBL/GenBank/DDBJ whole genome shotgun (WGS) entry which is preliminary data.</text>
</comment>
<dbReference type="GO" id="GO:0019878">
    <property type="term" value="P:lysine biosynthetic process via aminoadipic acid"/>
    <property type="evidence" value="ECO:0007669"/>
    <property type="project" value="TreeGrafter"/>
</dbReference>
<evidence type="ECO:0000256" key="2">
    <source>
        <dbReference type="ARBA" id="ARBA00007867"/>
    </source>
</evidence>
<dbReference type="Gene3D" id="2.20.25.10">
    <property type="match status" value="1"/>
</dbReference>
<dbReference type="FunFam" id="1.10.472.10:FF:000002">
    <property type="entry name" value="Transcription factor IIIB 90 kDa subunit"/>
    <property type="match status" value="1"/>
</dbReference>
<keyword evidence="6" id="KW-0479">Metal-binding</keyword>
<keyword evidence="30" id="KW-1185">Reference proteome</keyword>
<dbReference type="GO" id="GO:0006596">
    <property type="term" value="P:polyamine biosynthetic process"/>
    <property type="evidence" value="ECO:0007669"/>
    <property type="project" value="UniProtKB-UniRule"/>
</dbReference>
<evidence type="ECO:0000256" key="25">
    <source>
        <dbReference type="RuleBase" id="RU003836"/>
    </source>
</evidence>
<evidence type="ECO:0000256" key="17">
    <source>
        <dbReference type="ARBA" id="ARBA00038048"/>
    </source>
</evidence>
<dbReference type="GO" id="GO:0016765">
    <property type="term" value="F:transferase activity, transferring alkyl or aryl (other than methyl) groups"/>
    <property type="evidence" value="ECO:0007669"/>
    <property type="project" value="UniProtKB-ARBA"/>
</dbReference>
<dbReference type="GO" id="GO:0004755">
    <property type="term" value="F:saccharopine dehydrogenase (NADP+, L-glutamate-forming) activity"/>
    <property type="evidence" value="ECO:0007669"/>
    <property type="project" value="UniProtKB-EC"/>
</dbReference>
<dbReference type="GO" id="GO:0070897">
    <property type="term" value="P:transcription preinitiation complex assembly"/>
    <property type="evidence" value="ECO:0007669"/>
    <property type="project" value="InterPro"/>
</dbReference>
<dbReference type="InterPro" id="IPR030373">
    <property type="entry name" value="PABS_CS"/>
</dbReference>
<evidence type="ECO:0000256" key="12">
    <source>
        <dbReference type="ARBA" id="ARBA00023154"/>
    </source>
</evidence>
<dbReference type="CDD" id="cd02440">
    <property type="entry name" value="AdoMet_MTases"/>
    <property type="match status" value="1"/>
</dbReference>
<evidence type="ECO:0000256" key="26">
    <source>
        <dbReference type="SAM" id="MobiDB-lite"/>
    </source>
</evidence>
<evidence type="ECO:0000256" key="18">
    <source>
        <dbReference type="ARBA" id="ARBA00051869"/>
    </source>
</evidence>
<dbReference type="FunFam" id="3.40.50.720:FF:000072">
    <property type="entry name" value="Saccharopine dehydrogenase [NADP(+), L-glutamate-forming]"/>
    <property type="match status" value="1"/>
</dbReference>
<dbReference type="Gene3D" id="3.40.50.720">
    <property type="entry name" value="NAD(P)-binding Rossmann-like Domain"/>
    <property type="match status" value="1"/>
</dbReference>
<dbReference type="FunFam" id="3.30.360.10:FF:000008">
    <property type="entry name" value="Alpha-aminoadipic semialdehyde synthase, mitochondrial"/>
    <property type="match status" value="1"/>
</dbReference>
<evidence type="ECO:0000256" key="22">
    <source>
        <dbReference type="ARBA" id="ARBA00083134"/>
    </source>
</evidence>
<keyword evidence="5 23" id="KW-0808">Transferase</keyword>
<dbReference type="InterPro" id="IPR035246">
    <property type="entry name" value="Spermidine_synt_N"/>
</dbReference>
<comment type="similarity">
    <text evidence="17">Belongs to the saccharopine dehydrogenase family.</text>
</comment>
<dbReference type="GO" id="GO:0005737">
    <property type="term" value="C:cytoplasm"/>
    <property type="evidence" value="ECO:0007669"/>
    <property type="project" value="TreeGrafter"/>
</dbReference>
<dbReference type="Gene3D" id="3.30.360.10">
    <property type="entry name" value="Dihydrodipicolinate Reductase, domain 2"/>
    <property type="match status" value="1"/>
</dbReference>
<comment type="pathway">
    <text evidence="19">Amino-acid biosynthesis; L-lysine biosynthesis via AAA pathway; L-lysine from L-alpha-aminoadipate (fungal route): step 2/3.</text>
</comment>
<evidence type="ECO:0000256" key="15">
    <source>
        <dbReference type="ARBA" id="ARBA00023242"/>
    </source>
</evidence>
<evidence type="ECO:0000256" key="9">
    <source>
        <dbReference type="ARBA" id="ARBA00022857"/>
    </source>
</evidence>
<evidence type="ECO:0000256" key="20">
    <source>
        <dbReference type="ARBA" id="ARBA00066976"/>
    </source>
</evidence>
<dbReference type="Pfam" id="PF03435">
    <property type="entry name" value="Sacchrp_dh_NADP"/>
    <property type="match status" value="1"/>
</dbReference>
<evidence type="ECO:0000256" key="24">
    <source>
        <dbReference type="PROSITE-ProRule" id="PRU00469"/>
    </source>
</evidence>
<comment type="similarity">
    <text evidence="2 25">Belongs to the spermidine/spermine synthase family.</text>
</comment>
<feature type="domain" description="PABS" evidence="27">
    <location>
        <begin position="663"/>
        <end position="898"/>
    </location>
</feature>
<keyword evidence="4" id="KW-0028">Amino-acid biosynthesis</keyword>
<feature type="domain" description="TFIIB-type" evidence="28">
    <location>
        <begin position="1"/>
        <end position="32"/>
    </location>
</feature>
<evidence type="ECO:0000256" key="23">
    <source>
        <dbReference type="PROSITE-ProRule" id="PRU00354"/>
    </source>
</evidence>
<dbReference type="Gene3D" id="3.40.50.150">
    <property type="entry name" value="Vaccinia Virus protein VP39"/>
    <property type="match status" value="1"/>
</dbReference>
<name>A0A5N5QGF8_9AGAM</name>
<dbReference type="InterPro" id="IPR013150">
    <property type="entry name" value="TFIIB_cyclin"/>
</dbReference>
<dbReference type="InterPro" id="IPR000812">
    <property type="entry name" value="TFIIB"/>
</dbReference>
<keyword evidence="23" id="KW-0620">Polyamine biosynthesis</keyword>
<evidence type="ECO:0000256" key="16">
    <source>
        <dbReference type="ARBA" id="ARBA00031009"/>
    </source>
</evidence>
<evidence type="ECO:0000256" key="19">
    <source>
        <dbReference type="ARBA" id="ARBA00060549"/>
    </source>
</evidence>
<dbReference type="Pfam" id="PF00382">
    <property type="entry name" value="TFIIB"/>
    <property type="match status" value="2"/>
</dbReference>
<comment type="subcellular location">
    <subcellularLocation>
        <location evidence="1">Nucleus</location>
    </subcellularLocation>
</comment>
<dbReference type="PROSITE" id="PS51134">
    <property type="entry name" value="ZF_TFIIB"/>
    <property type="match status" value="1"/>
</dbReference>
<dbReference type="Gene3D" id="2.30.140.10">
    <property type="entry name" value="Spermidine synthase, tetramerisation domain"/>
    <property type="match status" value="1"/>
</dbReference>
<keyword evidence="12" id="KW-0457">Lysine biosynthesis</keyword>
<keyword evidence="15" id="KW-0539">Nucleus</keyword>
<evidence type="ECO:0000256" key="8">
    <source>
        <dbReference type="ARBA" id="ARBA00022833"/>
    </source>
</evidence>
<feature type="compositionally biased region" description="Basic and acidic residues" evidence="26">
    <location>
        <begin position="295"/>
        <end position="306"/>
    </location>
</feature>
<dbReference type="InterPro" id="IPR001045">
    <property type="entry name" value="Spermi_synthase"/>
</dbReference>
<dbReference type="InterPro" id="IPR036291">
    <property type="entry name" value="NAD(P)-bd_dom_sf"/>
</dbReference>
<evidence type="ECO:0000259" key="28">
    <source>
        <dbReference type="PROSITE" id="PS51134"/>
    </source>
</evidence>
<feature type="region of interest" description="Disordered" evidence="26">
    <location>
        <begin position="576"/>
        <end position="617"/>
    </location>
</feature>
<evidence type="ECO:0000313" key="29">
    <source>
        <dbReference type="EMBL" id="KAB5590536.1"/>
    </source>
</evidence>
<dbReference type="InterPro" id="IPR005097">
    <property type="entry name" value="Sacchrp_dh_NADP-bd"/>
</dbReference>
<protein>
    <recommendedName>
        <fullName evidence="21">Saccharopine dehydrogenase [NADP(+), L-glutamate-forming]</fullName>
        <ecNumber evidence="20">1.5.1.10</ecNumber>
    </recommendedName>
    <alternativeName>
        <fullName evidence="16">B-related factor 1</fullName>
    </alternativeName>
    <alternativeName>
        <fullName evidence="22">Saccharopine reductase</fullName>
    </alternativeName>
</protein>
<sequence>MAKLCPECGGGVIEYNEAAGNGFCNQCGTLVEENRIVAEVTFGESASGAAVAHGSFVALGQTRAHTGGAFGHGSSEPGEQSAAHGRTLIRQQSSALHLSEHIAEKAQRYYNLAISHRFIKGRKSEYVAAVCLYIACRTSGTRHMLIDFSDMLRVNVFVLGAYYLKLVRELKINLPLIDPAHLIARFAALLEFGEETNKVVIDATRLVGRFSRDWMTHGRRPAGICGACLLLAARMNNFRRSIQEIVQVVKIGDETVKKRLGEFKATPSAALTMHDFRNVMLEEAADPPAFTRGLEKQKQEGREGKGKGSPSTGSRKRKRPRAEDADGLAEGPSAPEPPARQPIDMTQGIVSLGLDDPPIDQTGQPLFYPSDDEEQAAFNDIVNSQDKDEGGDVSPFLNGGEGNEKQEDSLGEDIAAEVSHFLNNSDGSEFITAIQDAEKQRTTRLSQLEVIDELQGLDEEELDAFLLTEEEVQKKTRMWVEFNRDYLERIAMKGLDAEEGTENKRQKSRKVRFGVVPNFIIILINLSLQARKRQKPRDSTTASGETPAQSARALMKRKKTFSRRINYAAVEKLFAKPSPSQKSRTKSNAIEKEDEQDKYEENEKYEDDKDDEGVGHGDMDYYLDDGISGLNVEFNPIQYGGTDTRNIKERYNGMVLTHPSIVDGWFREINSQWPGQAMTLKVNRILHVEKSKYQDVLVFESATFGNILVLDGVIQCSERDEFSYQEMIAHIPLASHPNPKKVLVIGGGDGGVVREVLKHNTVEEVVLCDIDEAVIRVSKTYLPHMSRLLTDKRVTVYIGDGFAYLQRNTAQFDCIITDSSDPVGPAKALFEKPYFELLHDALAPGGHISTQGECLWIHLDLIRELLQTTSKIFPVAEYAFTTIPTYPSGQIGFMLAAKAEGRDLRTPVRQLEGCRYWNHDVHRAAFVLPEFGRVMLKEGKNISPHLGPVVPAGAKERKVLLLGSGYVARPAAEYILRDPRNTITVACRTLGAAHELASSLPRATAISLDVLSPELGAQVAAHDAVVSLVPYTHHAKVIEAAIKGKTHVITTSYVSPAMRALDEKAKEAGIVVMNEIGLDPGIDHLYAVKTIDEVHEKGGKVKQFLSYCGGLPAPEASDNPLGYKFSWSSRGVLLALLNTAKYYEGGETKMVEGKELMGVAKPYYINPAYAFVAYPNRDSTPFREWYNIPEAETIVRGTLRYQGFPAFIKTLVDIGFLSDSKKDYISEHNKITWAQLTAKAVGATSTDESAIIDRIKQLTSFPDVSEETRILSGMRWIGLFSSDLVTPRAGNLLDTLCAQLEGLMGYEEGERDLVMLQHKFFVEWADGKTDIITSTLEAYGERGGYSAMARTVGVPCGIATQLVLDGEPGLTKPGVHAPYTKEICDPLRAKLEAEGIGMVERVL</sequence>
<dbReference type="NCBIfam" id="TIGR00417">
    <property type="entry name" value="speE"/>
    <property type="match status" value="1"/>
</dbReference>
<feature type="region of interest" description="Disordered" evidence="26">
    <location>
        <begin position="384"/>
        <end position="408"/>
    </location>
</feature>
<dbReference type="Pfam" id="PF17284">
    <property type="entry name" value="Spermine_synt_N"/>
    <property type="match status" value="1"/>
</dbReference>
<dbReference type="InterPro" id="IPR013763">
    <property type="entry name" value="Cyclin-like_dom"/>
</dbReference>
<dbReference type="PANTHER" id="PTHR11133">
    <property type="entry name" value="SACCHAROPINE DEHYDROGENASE"/>
    <property type="match status" value="1"/>
</dbReference>
<evidence type="ECO:0000256" key="5">
    <source>
        <dbReference type="ARBA" id="ARBA00022679"/>
    </source>
</evidence>
<feature type="active site" description="Proton acceptor" evidence="23">
    <location>
        <position position="818"/>
    </location>
</feature>
<dbReference type="SUPFAM" id="SSF53335">
    <property type="entry name" value="S-adenosyl-L-methionine-dependent methyltransferases"/>
    <property type="match status" value="1"/>
</dbReference>
<feature type="compositionally biased region" description="Polar residues" evidence="26">
    <location>
        <begin position="578"/>
        <end position="588"/>
    </location>
</feature>
<evidence type="ECO:0000256" key="4">
    <source>
        <dbReference type="ARBA" id="ARBA00022605"/>
    </source>
</evidence>
<keyword evidence="9" id="KW-0521">NADP</keyword>
<evidence type="ECO:0000256" key="10">
    <source>
        <dbReference type="ARBA" id="ARBA00023002"/>
    </source>
</evidence>
<dbReference type="PROSITE" id="PS01330">
    <property type="entry name" value="PABS_1"/>
    <property type="match status" value="1"/>
</dbReference>
<dbReference type="EC" id="1.5.1.10" evidence="20"/>
<dbReference type="InterPro" id="IPR030374">
    <property type="entry name" value="PABS"/>
</dbReference>
<evidence type="ECO:0000313" key="30">
    <source>
        <dbReference type="Proteomes" id="UP000383932"/>
    </source>
</evidence>
<dbReference type="SUPFAM" id="SSF47954">
    <property type="entry name" value="Cyclin-like"/>
    <property type="match status" value="2"/>
</dbReference>
<comment type="catalytic activity">
    <reaction evidence="18">
        <text>L-saccharopine + NADP(+) + H2O = (S)-2-amino-6-oxohexanoate + L-glutamate + NADPH + H(+)</text>
        <dbReference type="Rhea" id="RHEA:10020"/>
        <dbReference type="ChEBI" id="CHEBI:15377"/>
        <dbReference type="ChEBI" id="CHEBI:15378"/>
        <dbReference type="ChEBI" id="CHEBI:29985"/>
        <dbReference type="ChEBI" id="CHEBI:57783"/>
        <dbReference type="ChEBI" id="CHEBI:57951"/>
        <dbReference type="ChEBI" id="CHEBI:58321"/>
        <dbReference type="ChEBI" id="CHEBI:58349"/>
        <dbReference type="EC" id="1.5.1.10"/>
    </reaction>
</comment>
<dbReference type="InterPro" id="IPR037163">
    <property type="entry name" value="Spermidine_synt_N_sf"/>
</dbReference>
<dbReference type="PRINTS" id="PR00685">
    <property type="entry name" value="TIFACTORIIB"/>
</dbReference>
<evidence type="ECO:0000256" key="21">
    <source>
        <dbReference type="ARBA" id="ARBA00067598"/>
    </source>
</evidence>
<dbReference type="FunFam" id="3.40.50.150:FF:000013">
    <property type="entry name" value="Spermidine synthase"/>
    <property type="match status" value="1"/>
</dbReference>